<dbReference type="Proteomes" id="UP001396898">
    <property type="component" value="Unassembled WGS sequence"/>
</dbReference>
<comment type="caution">
    <text evidence="1">The sequence shown here is derived from an EMBL/GenBank/DDBJ whole genome shotgun (WGS) entry which is preliminary data.</text>
</comment>
<sequence>MGLSGRLNFVSMGQRTYSWSPSGVYMPAGPRMTYSYVGTEEPPSTSPPSSAGVPYGPGGPYALLGPQRAGLLTALPLLLSMDN</sequence>
<organism evidence="1 2">
    <name type="scientific">Apiospora marii</name>
    <dbReference type="NCBI Taxonomy" id="335849"/>
    <lineage>
        <taxon>Eukaryota</taxon>
        <taxon>Fungi</taxon>
        <taxon>Dikarya</taxon>
        <taxon>Ascomycota</taxon>
        <taxon>Pezizomycotina</taxon>
        <taxon>Sordariomycetes</taxon>
        <taxon>Xylariomycetidae</taxon>
        <taxon>Amphisphaeriales</taxon>
        <taxon>Apiosporaceae</taxon>
        <taxon>Apiospora</taxon>
    </lineage>
</organism>
<proteinExistence type="predicted"/>
<protein>
    <submittedName>
        <fullName evidence="1">Uncharacterized protein</fullName>
    </submittedName>
</protein>
<name>A0ABR1RM25_9PEZI</name>
<dbReference type="EMBL" id="JAQQWI010000012">
    <property type="protein sequence ID" value="KAK8015651.1"/>
    <property type="molecule type" value="Genomic_DNA"/>
</dbReference>
<gene>
    <name evidence="1" type="ORF">PG991_008539</name>
</gene>
<evidence type="ECO:0000313" key="1">
    <source>
        <dbReference type="EMBL" id="KAK8015651.1"/>
    </source>
</evidence>
<evidence type="ECO:0000313" key="2">
    <source>
        <dbReference type="Proteomes" id="UP001396898"/>
    </source>
</evidence>
<accession>A0ABR1RM25</accession>
<reference evidence="1 2" key="1">
    <citation type="submission" date="2023-01" db="EMBL/GenBank/DDBJ databases">
        <title>Analysis of 21 Apiospora genomes using comparative genomics revels a genus with tremendous synthesis potential of carbohydrate active enzymes and secondary metabolites.</title>
        <authorList>
            <person name="Sorensen T."/>
        </authorList>
    </citation>
    <scope>NUCLEOTIDE SEQUENCE [LARGE SCALE GENOMIC DNA]</scope>
    <source>
        <strain evidence="1 2">CBS 20057</strain>
    </source>
</reference>
<keyword evidence="2" id="KW-1185">Reference proteome</keyword>